<evidence type="ECO:0000313" key="7">
    <source>
        <dbReference type="Proteomes" id="UP000326837"/>
    </source>
</evidence>
<evidence type="ECO:0008006" key="8">
    <source>
        <dbReference type="Google" id="ProtNLM"/>
    </source>
</evidence>
<feature type="domain" description="DUF1592" evidence="4">
    <location>
        <begin position="1043"/>
        <end position="1170"/>
    </location>
</feature>
<dbReference type="InterPro" id="IPR013043">
    <property type="entry name" value="DUF1595"/>
</dbReference>
<dbReference type="Pfam" id="PF07626">
    <property type="entry name" value="PSD3"/>
    <property type="match status" value="1"/>
</dbReference>
<organism evidence="6 7">
    <name type="scientific">Lacipirellula parvula</name>
    <dbReference type="NCBI Taxonomy" id="2650471"/>
    <lineage>
        <taxon>Bacteria</taxon>
        <taxon>Pseudomonadati</taxon>
        <taxon>Planctomycetota</taxon>
        <taxon>Planctomycetia</taxon>
        <taxon>Pirellulales</taxon>
        <taxon>Lacipirellulaceae</taxon>
        <taxon>Lacipirellula</taxon>
    </lineage>
</organism>
<evidence type="ECO:0000313" key="6">
    <source>
        <dbReference type="EMBL" id="BBO33737.1"/>
    </source>
</evidence>
<accession>A0A5K7XCL6</accession>
<dbReference type="Proteomes" id="UP000326837">
    <property type="component" value="Chromosome"/>
</dbReference>
<dbReference type="Pfam" id="PF07624">
    <property type="entry name" value="PSD2"/>
    <property type="match status" value="1"/>
</dbReference>
<evidence type="ECO:0000259" key="5">
    <source>
        <dbReference type="Pfam" id="PF07637"/>
    </source>
</evidence>
<dbReference type="RefSeq" id="WP_152099456.1">
    <property type="nucleotide sequence ID" value="NZ_AP021861.1"/>
</dbReference>
<proteinExistence type="predicted"/>
<dbReference type="InterPro" id="IPR013042">
    <property type="entry name" value="DUF1592"/>
</dbReference>
<feature type="domain" description="DUF1595" evidence="5">
    <location>
        <begin position="975"/>
        <end position="1032"/>
    </location>
</feature>
<keyword evidence="7" id="KW-1185">Reference proteome</keyword>
<dbReference type="InterPro" id="IPR013039">
    <property type="entry name" value="DUF1588"/>
</dbReference>
<dbReference type="Pfam" id="PF07627">
    <property type="entry name" value="PSCyt3"/>
    <property type="match status" value="1"/>
</dbReference>
<dbReference type="Pfam" id="PF07637">
    <property type="entry name" value="PSD5"/>
    <property type="match status" value="1"/>
</dbReference>
<feature type="domain" description="DUF1585" evidence="1">
    <location>
        <begin position="1300"/>
        <end position="1374"/>
    </location>
</feature>
<dbReference type="InterPro" id="IPR013036">
    <property type="entry name" value="DUF1587"/>
</dbReference>
<evidence type="ECO:0000259" key="2">
    <source>
        <dbReference type="Pfam" id="PF07626"/>
    </source>
</evidence>
<name>A0A5K7XCL6_9BACT</name>
<dbReference type="KEGG" id="lpav:PLANPX_3349"/>
<protein>
    <recommendedName>
        <fullName evidence="8">DUF1592 domain-containing protein</fullName>
    </recommendedName>
</protein>
<evidence type="ECO:0000259" key="1">
    <source>
        <dbReference type="Pfam" id="PF07624"/>
    </source>
</evidence>
<dbReference type="EMBL" id="AP021861">
    <property type="protein sequence ID" value="BBO33737.1"/>
    <property type="molecule type" value="Genomic_DNA"/>
</dbReference>
<feature type="domain" description="DUF1587" evidence="2">
    <location>
        <begin position="137"/>
        <end position="202"/>
    </location>
</feature>
<dbReference type="Pfam" id="PF07631">
    <property type="entry name" value="PSD4"/>
    <property type="match status" value="1"/>
</dbReference>
<feature type="domain" description="DUF1588" evidence="3">
    <location>
        <begin position="1189"/>
        <end position="1285"/>
    </location>
</feature>
<gene>
    <name evidence="6" type="ORF">PLANPX_3349</name>
</gene>
<evidence type="ECO:0000259" key="3">
    <source>
        <dbReference type="Pfam" id="PF07627"/>
    </source>
</evidence>
<sequence>MSRQPWLVVALCLAAFAGMRGERVACAEETAPQTAPAEAVAGEGIQHVLETYCYDCHVGEGAEAGIDFTTLATPAGIVGEPTAWVKPLEALRSGLMPPPEAEQPTVEERKALIQTIERFLAKSAESNAGDPGPVVVRRLNNVEYANTVRAITGVASLDPVREFPPDGAAGEGFMNVGNALGMSPALASKYYDAAKGIANHAVFTPTGMRFSPGESSLDHTDEYIRKIREFYQRFADEDLSGVTFSPQAVHKTRAGILPLERYFAATLAERDALRSGAKTLEEVAAANQLNAKYLQALWTELNAPADEQNVILTDVRQHWNAAAAGDAQRVADRVRAWQRALWKFNPIGRIGQTNAPTMWQEPVTPIIGRHELRTPLGAEATAEDRKIYLAATSADGKPASVVWRRPRLVRAGRPEILLRDAWRMDELYRRERESIFSQTGACLEAVDELGGTEDAAAVAEVAGKHGISPVSLVAWRQFLGETPGATPYLGEVIPTRIEMISTYGFVKGWVTPDGVSVLANSSDETAHTPATYPPHSVVVHPAPTKRVLVVWRSPVDGEAKVSASVQDTHPGCGNGIDWTLELRRGKTKQILSSGISNGDQLADLSYPAGLRLRKGDAIVLAVGPRDGEFTCDSTEVHFTIESGEQRWNLTDEIQADVLKENPRADLYGNANVWQFAFESTADRSLSPIPADSALARWELSADAAERKQLAAELQQLLSASAPAAGDSPNERLRAVLNNEEESLLTGLLSQAAATPGGQAAAYDAALGVDVSLFGKTPEGGQIGQESLGGKTGQIIEIQLPKTVAAGSEFAVDAELAEASANSTVQFQATTTRPPDTAAFPEIPFVTLPESQSRQELEAMCGEFRELFPVALCYLQVVPVDEVISMVLHYREDSPLVRLMLNDAEKEELNRLWVELAFVSHEPEETMIAFEQMLEYATQVEPERVKHIESMRGTLNQRIEDFHAQQRGGEPLQLDAIVDWAASAYRRPLSEAEVAQLRTLYADLRAEELAHEEALRLLIARVLISPNFLYRVEAAPAEGLSGTISDAQLANRLSYFLWSGPPDAQLHEAARTNSLSQREELLGQTRRMLADARVRQLATEFGCQWLNIHGFDKLDEKNERLFPTFAEVREPMYEEAIQLFTDLFQNNRSMVELLDSDHTFLNAELAAHYGIPGVEGEAWRRVDGVRAYGRGGVLGLGAVLAKQSGASRTSPVLRGNWLTSVVLDEALPPPPKDVPPLDDEIPEGMTERQLTERHARDPACMNCHARIDPFGFALEQYDAIGRRRDADAAGHPIDAAATLPDGTPVNGADSLRAYLSTNRRDEFVRHFCRKLLGYALGREVQLSDDPLLTRMTEELKANDFKVGVAIELIVDSKQFREIRSGANVTAPTTF</sequence>
<dbReference type="InterPro" id="IPR011478">
    <property type="entry name" value="DUF1585"/>
</dbReference>
<reference evidence="7" key="1">
    <citation type="submission" date="2019-10" db="EMBL/GenBank/DDBJ databases">
        <title>Lacipirellula parvula gen. nov., sp. nov., representing a lineage of planctomycetes widespread in freshwater anoxic habitats, and description of the family Lacipirellulaceae.</title>
        <authorList>
            <person name="Dedysh S.N."/>
            <person name="Kulichevskaya I.S."/>
            <person name="Beletsky A.V."/>
            <person name="Rakitin A.L."/>
            <person name="Mardanov A.V."/>
            <person name="Ivanova A.A."/>
            <person name="Saltykova V.X."/>
            <person name="Rijpstra W.I.C."/>
            <person name="Sinninghe Damste J.S."/>
            <person name="Ravin N.V."/>
        </authorList>
    </citation>
    <scope>NUCLEOTIDE SEQUENCE [LARGE SCALE GENOMIC DNA]</scope>
    <source>
        <strain evidence="7">PX69</strain>
    </source>
</reference>
<evidence type="ECO:0000259" key="4">
    <source>
        <dbReference type="Pfam" id="PF07631"/>
    </source>
</evidence>